<dbReference type="InterPro" id="IPR023408">
    <property type="entry name" value="MscS_beta-dom_sf"/>
</dbReference>
<feature type="transmembrane region" description="Helical" evidence="6">
    <location>
        <begin position="69"/>
        <end position="93"/>
    </location>
</feature>
<dbReference type="AlphaFoldDB" id="A0A0D7AQ57"/>
<dbReference type="Gene3D" id="2.30.30.60">
    <property type="match status" value="1"/>
</dbReference>
<feature type="domain" description="EF-hand" evidence="7">
    <location>
        <begin position="302"/>
        <end position="337"/>
    </location>
</feature>
<evidence type="ECO:0000259" key="7">
    <source>
        <dbReference type="PROSITE" id="PS50222"/>
    </source>
</evidence>
<evidence type="ECO:0000256" key="6">
    <source>
        <dbReference type="SAM" id="Phobius"/>
    </source>
</evidence>
<dbReference type="InterPro" id="IPR058650">
    <property type="entry name" value="Msy1/2-like"/>
</dbReference>
<keyword evidence="5 6" id="KW-0472">Membrane</keyword>
<name>A0A0D7AQ57_9AGAR</name>
<keyword evidence="4 6" id="KW-1133">Transmembrane helix</keyword>
<dbReference type="GO" id="GO:0016020">
    <property type="term" value="C:membrane"/>
    <property type="evidence" value="ECO:0007669"/>
    <property type="project" value="UniProtKB-SubCell"/>
</dbReference>
<dbReference type="EMBL" id="KN881629">
    <property type="protein sequence ID" value="KIY52928.1"/>
    <property type="molecule type" value="Genomic_DNA"/>
</dbReference>
<evidence type="ECO:0000256" key="2">
    <source>
        <dbReference type="ARBA" id="ARBA00022692"/>
    </source>
</evidence>
<dbReference type="Pfam" id="PF25886">
    <property type="entry name" value="Msy1"/>
    <property type="match status" value="1"/>
</dbReference>
<protein>
    <recommendedName>
        <fullName evidence="7">EF-hand domain-containing protein</fullName>
    </recommendedName>
</protein>
<dbReference type="InterPro" id="IPR018247">
    <property type="entry name" value="EF_Hand_1_Ca_BS"/>
</dbReference>
<evidence type="ECO:0000256" key="5">
    <source>
        <dbReference type="ARBA" id="ARBA00023136"/>
    </source>
</evidence>
<evidence type="ECO:0000256" key="1">
    <source>
        <dbReference type="ARBA" id="ARBA00004370"/>
    </source>
</evidence>
<dbReference type="Pfam" id="PF00924">
    <property type="entry name" value="MS_channel_2nd"/>
    <property type="match status" value="1"/>
</dbReference>
<keyword evidence="3" id="KW-0106">Calcium</keyword>
<dbReference type="SUPFAM" id="SSF47473">
    <property type="entry name" value="EF-hand"/>
    <property type="match status" value="1"/>
</dbReference>
<dbReference type="GO" id="GO:0005262">
    <property type="term" value="F:calcium channel activity"/>
    <property type="evidence" value="ECO:0007669"/>
    <property type="project" value="TreeGrafter"/>
</dbReference>
<reference evidence="8 9" key="1">
    <citation type="journal article" date="2015" name="Fungal Genet. Biol.">
        <title>Evolution of novel wood decay mechanisms in Agaricales revealed by the genome sequences of Fistulina hepatica and Cylindrobasidium torrendii.</title>
        <authorList>
            <person name="Floudas D."/>
            <person name="Held B.W."/>
            <person name="Riley R."/>
            <person name="Nagy L.G."/>
            <person name="Koehler G."/>
            <person name="Ransdell A.S."/>
            <person name="Younus H."/>
            <person name="Chow J."/>
            <person name="Chiniquy J."/>
            <person name="Lipzen A."/>
            <person name="Tritt A."/>
            <person name="Sun H."/>
            <person name="Haridas S."/>
            <person name="LaButti K."/>
            <person name="Ohm R.A."/>
            <person name="Kues U."/>
            <person name="Blanchette R.A."/>
            <person name="Grigoriev I.V."/>
            <person name="Minto R.E."/>
            <person name="Hibbett D.S."/>
        </authorList>
    </citation>
    <scope>NUCLEOTIDE SEQUENCE [LARGE SCALE GENOMIC DNA]</scope>
    <source>
        <strain evidence="8 9">ATCC 64428</strain>
    </source>
</reference>
<dbReference type="GO" id="GO:0005509">
    <property type="term" value="F:calcium ion binding"/>
    <property type="evidence" value="ECO:0007669"/>
    <property type="project" value="InterPro"/>
</dbReference>
<feature type="transmembrane region" description="Helical" evidence="6">
    <location>
        <begin position="105"/>
        <end position="122"/>
    </location>
</feature>
<feature type="transmembrane region" description="Helical" evidence="6">
    <location>
        <begin position="387"/>
        <end position="413"/>
    </location>
</feature>
<feature type="transmembrane region" description="Helical" evidence="6">
    <location>
        <begin position="355"/>
        <end position="375"/>
    </location>
</feature>
<dbReference type="PROSITE" id="PS50222">
    <property type="entry name" value="EF_HAND_2"/>
    <property type="match status" value="1"/>
</dbReference>
<dbReference type="InterPro" id="IPR002048">
    <property type="entry name" value="EF_hand_dom"/>
</dbReference>
<dbReference type="InterPro" id="IPR011992">
    <property type="entry name" value="EF-hand-dom_pair"/>
</dbReference>
<keyword evidence="2 6" id="KW-0812">Transmembrane</keyword>
<comment type="subcellular location">
    <subcellularLocation>
        <location evidence="1">Membrane</location>
    </subcellularLocation>
</comment>
<dbReference type="OrthoDB" id="544685at2759"/>
<proteinExistence type="predicted"/>
<evidence type="ECO:0000313" key="8">
    <source>
        <dbReference type="EMBL" id="KIY52928.1"/>
    </source>
</evidence>
<dbReference type="SUPFAM" id="SSF50182">
    <property type="entry name" value="Sm-like ribonucleoproteins"/>
    <property type="match status" value="1"/>
</dbReference>
<dbReference type="PANTHER" id="PTHR31323:SF11">
    <property type="entry name" value="EF-HAND DOMAIN-CONTAINING PROTEIN"/>
    <property type="match status" value="1"/>
</dbReference>
<evidence type="ECO:0000256" key="3">
    <source>
        <dbReference type="ARBA" id="ARBA00022837"/>
    </source>
</evidence>
<gene>
    <name evidence="8" type="ORF">FISHEDRAFT_63582</name>
</gene>
<dbReference type="Proteomes" id="UP000054144">
    <property type="component" value="Unassembled WGS sequence"/>
</dbReference>
<evidence type="ECO:0000256" key="4">
    <source>
        <dbReference type="ARBA" id="ARBA00022989"/>
    </source>
</evidence>
<keyword evidence="9" id="KW-1185">Reference proteome</keyword>
<organism evidence="8 9">
    <name type="scientific">Fistulina hepatica ATCC 64428</name>
    <dbReference type="NCBI Taxonomy" id="1128425"/>
    <lineage>
        <taxon>Eukaryota</taxon>
        <taxon>Fungi</taxon>
        <taxon>Dikarya</taxon>
        <taxon>Basidiomycota</taxon>
        <taxon>Agaricomycotina</taxon>
        <taxon>Agaricomycetes</taxon>
        <taxon>Agaricomycetidae</taxon>
        <taxon>Agaricales</taxon>
        <taxon>Fistulinaceae</taxon>
        <taxon>Fistulina</taxon>
    </lineage>
</organism>
<dbReference type="PANTHER" id="PTHR31323">
    <property type="entry name" value="MECHANOSENSITIVE ION CHANNEL PROTEIN MSY2"/>
    <property type="match status" value="1"/>
</dbReference>
<dbReference type="InterPro" id="IPR010920">
    <property type="entry name" value="LSM_dom_sf"/>
</dbReference>
<dbReference type="PROSITE" id="PS00018">
    <property type="entry name" value="EF_HAND_1"/>
    <property type="match status" value="1"/>
</dbReference>
<accession>A0A0D7AQ57</accession>
<sequence length="623" mass="69779">MGPDGKKHRIRGAKRGRAIYLAFMKLSRAFRIILVGVLGAGILITPFLVVELHFPNNVVRSQVHFWSLWLSIAWVAGCVSPLWSWMLLLCFLVFTSSLMSAVSGWLKLALDVAWTWIALSVVRGIEKPVGDYQYIFNHVMQALFASSIIIFVEKLFLHYVASNFHERALADRLAENRLGLKALDRLSTATFIKRGVKGNDNRGHKVEEKKRRRGRNKNRAFASVIVDQLGTAVTQVALKDSKLHQGAKIGGQHSARKLARKLFQALAHDGYADADENATGAQDPNYAKAHVLTVEDFYPYFRTTTEAQAASDLFDKDGNGDLTKREVREGVQRIYKERKALADSLKDVGAAIAKLDGVLIGLALVMIVCIYLLLFNPTDTLSSLVPMASIVLGSSFAFGSSAATLFNSLIFIFSTHVFDVGDVVYIDDQICSIALTVREFGLFSTTFRRVGGQEIIAPNSMLSGSKLIHNFRRSGSMWETTNLQIAYSIPISTIEKIKSEIKAWVNENSRDFSSCDLNIDKMEYQNAMTLIVSMEHRANWQDSGARWTRRTKFMRNLKLILEKLDVKYTLSIQPVLMPRGTQTHMPRFPPPWHSGPNPYVQGPEQLGNAGIFRDDNLRVSTFP</sequence>
<evidence type="ECO:0000313" key="9">
    <source>
        <dbReference type="Proteomes" id="UP000054144"/>
    </source>
</evidence>
<feature type="transmembrane region" description="Helical" evidence="6">
    <location>
        <begin position="29"/>
        <end position="49"/>
    </location>
</feature>
<feature type="transmembrane region" description="Helical" evidence="6">
    <location>
        <begin position="134"/>
        <end position="157"/>
    </location>
</feature>
<dbReference type="GO" id="GO:0006874">
    <property type="term" value="P:intracellular calcium ion homeostasis"/>
    <property type="evidence" value="ECO:0007669"/>
    <property type="project" value="TreeGrafter"/>
</dbReference>
<dbReference type="InterPro" id="IPR006685">
    <property type="entry name" value="MscS_channel_2nd"/>
</dbReference>